<dbReference type="GO" id="GO:0015562">
    <property type="term" value="F:efflux transmembrane transporter activity"/>
    <property type="evidence" value="ECO:0007669"/>
    <property type="project" value="TreeGrafter"/>
</dbReference>
<dbReference type="PANTHER" id="PTHR30469:SF18">
    <property type="entry name" value="RESISTANCE-NODULATION-CELL DIVISION (RND) EFFLUX MEMBRANE FUSION PROTEIN-RELATED"/>
    <property type="match status" value="1"/>
</dbReference>
<sequence>MRAALPALAALALLPACREPGPQAAASAEAPKPVQVAEIRYAPAEQPRAFAGVVRSRREADIGFRAGGRIAERLVDVGAMVTAGQELARLDPADIALAVRAAEADLAAAEAESRRAAADAARSAALRAAGHVAAAYDEQRQTTARGAEERAGAARAALDLARNRLGHTVLRAPADGVVTVLLAESGQVVAEGQPVLRMADPAERELLVQVPEGALPGLAGAQARAVLWARPGTPVAARLREVSPQADPVLRTYAARFALPAAPDWVALGMTGTVRLSAESAPVVVLPVSALHDRGQGPMVWKVQGSRVTAVPVEVARIGETQVALRGALADGDKVVSLGPQLIDPGSTVRVVQTRAAATLR</sequence>
<dbReference type="GO" id="GO:1990281">
    <property type="term" value="C:efflux pump complex"/>
    <property type="evidence" value="ECO:0007669"/>
    <property type="project" value="TreeGrafter"/>
</dbReference>
<name>A0A9X9WYC3_9PROT</name>
<gene>
    <name evidence="4" type="ORF">GXW76_13300</name>
</gene>
<comment type="similarity">
    <text evidence="1">Belongs to the membrane fusion protein (MFP) (TC 8.A.1) family.</text>
</comment>
<accession>A0A9X9WYC3</accession>
<feature type="signal peptide" evidence="2">
    <location>
        <begin position="1"/>
        <end position="18"/>
    </location>
</feature>
<reference evidence="4" key="1">
    <citation type="submission" date="2020-01" db="EMBL/GenBank/DDBJ databases">
        <authorList>
            <person name="Rat A."/>
        </authorList>
    </citation>
    <scope>NUCLEOTIDE SEQUENCE</scope>
    <source>
        <strain evidence="4">LMG 31231</strain>
    </source>
</reference>
<proteinExistence type="inferred from homology"/>
<keyword evidence="2" id="KW-0732">Signal</keyword>
<dbReference type="PANTHER" id="PTHR30469">
    <property type="entry name" value="MULTIDRUG RESISTANCE PROTEIN MDTA"/>
    <property type="match status" value="1"/>
</dbReference>
<dbReference type="Gene3D" id="1.10.287.470">
    <property type="entry name" value="Helix hairpin bin"/>
    <property type="match status" value="1"/>
</dbReference>
<dbReference type="AlphaFoldDB" id="A0A9X9WYC3"/>
<dbReference type="SUPFAM" id="SSF111369">
    <property type="entry name" value="HlyD-like secretion proteins"/>
    <property type="match status" value="1"/>
</dbReference>
<dbReference type="Proteomes" id="UP001138751">
    <property type="component" value="Unassembled WGS sequence"/>
</dbReference>
<protein>
    <submittedName>
        <fullName evidence="4">Efflux RND transporter periplasmic adaptor subunit</fullName>
    </submittedName>
</protein>
<evidence type="ECO:0000259" key="3">
    <source>
        <dbReference type="Pfam" id="PF25954"/>
    </source>
</evidence>
<feature type="domain" description="CusB-like beta-barrel" evidence="3">
    <location>
        <begin position="208"/>
        <end position="279"/>
    </location>
</feature>
<comment type="caution">
    <text evidence="4">The sequence shown here is derived from an EMBL/GenBank/DDBJ whole genome shotgun (WGS) entry which is preliminary data.</text>
</comment>
<evidence type="ECO:0000313" key="5">
    <source>
        <dbReference type="Proteomes" id="UP001138751"/>
    </source>
</evidence>
<dbReference type="InterPro" id="IPR006143">
    <property type="entry name" value="RND_pump_MFP"/>
</dbReference>
<keyword evidence="5" id="KW-1185">Reference proteome</keyword>
<dbReference type="Gene3D" id="2.40.50.100">
    <property type="match status" value="1"/>
</dbReference>
<dbReference type="Pfam" id="PF25954">
    <property type="entry name" value="Beta-barrel_RND_2"/>
    <property type="match status" value="1"/>
</dbReference>
<dbReference type="Gene3D" id="2.40.420.20">
    <property type="match status" value="1"/>
</dbReference>
<dbReference type="NCBIfam" id="TIGR01730">
    <property type="entry name" value="RND_mfp"/>
    <property type="match status" value="1"/>
</dbReference>
<dbReference type="InterPro" id="IPR058792">
    <property type="entry name" value="Beta-barrel_RND_2"/>
</dbReference>
<dbReference type="EMBL" id="JAAEDM010000033">
    <property type="protein sequence ID" value="MBR0672152.1"/>
    <property type="molecule type" value="Genomic_DNA"/>
</dbReference>
<evidence type="ECO:0000256" key="1">
    <source>
        <dbReference type="ARBA" id="ARBA00009477"/>
    </source>
</evidence>
<reference evidence="4" key="2">
    <citation type="journal article" date="2021" name="Syst. Appl. Microbiol.">
        <title>Roseomonas hellenica sp. nov., isolated from roots of wild-growing Alkanna tinctoria.</title>
        <authorList>
            <person name="Rat A."/>
            <person name="Naranjo H.D."/>
            <person name="Lebbe L."/>
            <person name="Cnockaert M."/>
            <person name="Krigas N."/>
            <person name="Grigoriadou K."/>
            <person name="Maloupa E."/>
            <person name="Willems A."/>
        </authorList>
    </citation>
    <scope>NUCLEOTIDE SEQUENCE</scope>
    <source>
        <strain evidence="4">LMG 31231</strain>
    </source>
</reference>
<organism evidence="4 5">
    <name type="scientific">Neoroseomonas soli</name>
    <dbReference type="NCBI Taxonomy" id="1081025"/>
    <lineage>
        <taxon>Bacteria</taxon>
        <taxon>Pseudomonadati</taxon>
        <taxon>Pseudomonadota</taxon>
        <taxon>Alphaproteobacteria</taxon>
        <taxon>Acetobacterales</taxon>
        <taxon>Acetobacteraceae</taxon>
        <taxon>Neoroseomonas</taxon>
    </lineage>
</organism>
<dbReference type="RefSeq" id="WP_211862563.1">
    <property type="nucleotide sequence ID" value="NZ_JAAEDM010000033.1"/>
</dbReference>
<feature type="chain" id="PRO_5040771243" evidence="2">
    <location>
        <begin position="19"/>
        <end position="361"/>
    </location>
</feature>
<evidence type="ECO:0000313" key="4">
    <source>
        <dbReference type="EMBL" id="MBR0672152.1"/>
    </source>
</evidence>
<evidence type="ECO:0000256" key="2">
    <source>
        <dbReference type="SAM" id="SignalP"/>
    </source>
</evidence>
<dbReference type="Gene3D" id="2.40.30.170">
    <property type="match status" value="1"/>
</dbReference>